<dbReference type="SUPFAM" id="SSF51230">
    <property type="entry name" value="Single hybrid motif"/>
    <property type="match status" value="1"/>
</dbReference>
<evidence type="ECO:0000256" key="12">
    <source>
        <dbReference type="PIRSR" id="PIRSR001594-3"/>
    </source>
</evidence>
<dbReference type="NCBIfam" id="NF006761">
    <property type="entry name" value="PRK09282.1"/>
    <property type="match status" value="1"/>
</dbReference>
<dbReference type="PROSITE" id="PS00866">
    <property type="entry name" value="CPSASE_1"/>
    <property type="match status" value="1"/>
</dbReference>
<comment type="catalytic activity">
    <reaction evidence="9">
        <text>hydrogencarbonate + pyruvate + ATP = oxaloacetate + ADP + phosphate + H(+)</text>
        <dbReference type="Rhea" id="RHEA:20844"/>
        <dbReference type="ChEBI" id="CHEBI:15361"/>
        <dbReference type="ChEBI" id="CHEBI:15378"/>
        <dbReference type="ChEBI" id="CHEBI:16452"/>
        <dbReference type="ChEBI" id="CHEBI:17544"/>
        <dbReference type="ChEBI" id="CHEBI:30616"/>
        <dbReference type="ChEBI" id="CHEBI:43474"/>
        <dbReference type="ChEBI" id="CHEBI:456216"/>
        <dbReference type="EC" id="6.4.1.1"/>
    </reaction>
</comment>
<dbReference type="PIRSF" id="PIRSF001594">
    <property type="entry name" value="Pyruv_carbox"/>
    <property type="match status" value="1"/>
</dbReference>
<dbReference type="InterPro" id="IPR005482">
    <property type="entry name" value="Biotin_COase_C"/>
</dbReference>
<dbReference type="AlphaFoldDB" id="A0AA91GA01"/>
<feature type="binding site" evidence="12">
    <location>
        <position position="549"/>
    </location>
    <ligand>
        <name>Mn(2+)</name>
        <dbReference type="ChEBI" id="CHEBI:29035"/>
    </ligand>
</feature>
<organism evidence="18 19">
    <name type="scientific">Enterococcus silesiacus</name>
    <dbReference type="NCBI Taxonomy" id="332949"/>
    <lineage>
        <taxon>Bacteria</taxon>
        <taxon>Bacillati</taxon>
        <taxon>Bacillota</taxon>
        <taxon>Bacilli</taxon>
        <taxon>Lactobacillales</taxon>
        <taxon>Enterococcaceae</taxon>
        <taxon>Enterococcus</taxon>
    </lineage>
</organism>
<keyword evidence="8 9" id="KW-0092">Biotin</keyword>
<evidence type="ECO:0000256" key="7">
    <source>
        <dbReference type="ARBA" id="ARBA00023211"/>
    </source>
</evidence>
<evidence type="ECO:0000256" key="8">
    <source>
        <dbReference type="ARBA" id="ARBA00023267"/>
    </source>
</evidence>
<evidence type="ECO:0000256" key="6">
    <source>
        <dbReference type="ARBA" id="ARBA00022840"/>
    </source>
</evidence>
<comment type="caution">
    <text evidence="18">The sequence shown here is derived from an EMBL/GenBank/DDBJ whole genome shotgun (WGS) entry which is preliminary data.</text>
</comment>
<dbReference type="GO" id="GO:0046872">
    <property type="term" value="F:metal ion binding"/>
    <property type="evidence" value="ECO:0007669"/>
    <property type="project" value="UniProtKB-KW"/>
</dbReference>
<feature type="binding site" evidence="11">
    <location>
        <position position="128"/>
    </location>
    <ligand>
        <name>ATP</name>
        <dbReference type="ChEBI" id="CHEBI:30616"/>
    </ligand>
</feature>
<dbReference type="Gene3D" id="3.20.20.70">
    <property type="entry name" value="Aldolase class I"/>
    <property type="match status" value="1"/>
</dbReference>
<keyword evidence="6 9" id="KW-0067">ATP-binding</keyword>
<dbReference type="InterPro" id="IPR000891">
    <property type="entry name" value="PYR_CT"/>
</dbReference>
<dbReference type="SUPFAM" id="SSF89000">
    <property type="entry name" value="post-HMGL domain-like"/>
    <property type="match status" value="1"/>
</dbReference>
<dbReference type="PROSITE" id="PS50968">
    <property type="entry name" value="BIOTINYL_LIPOYL"/>
    <property type="match status" value="1"/>
</dbReference>
<feature type="binding site" evidence="12">
    <location>
        <position position="749"/>
    </location>
    <ligand>
        <name>Mn(2+)</name>
        <dbReference type="ChEBI" id="CHEBI:29035"/>
    </ligand>
</feature>
<dbReference type="SUPFAM" id="SSF51569">
    <property type="entry name" value="Aldolase"/>
    <property type="match status" value="1"/>
</dbReference>
<evidence type="ECO:0000256" key="2">
    <source>
        <dbReference type="ARBA" id="ARBA00013057"/>
    </source>
</evidence>
<dbReference type="PANTHER" id="PTHR43778:SF2">
    <property type="entry name" value="PYRUVATE CARBOXYLASE, MITOCHONDRIAL"/>
    <property type="match status" value="1"/>
</dbReference>
<dbReference type="NCBIfam" id="TIGR01235">
    <property type="entry name" value="pyruv_carbox"/>
    <property type="match status" value="1"/>
</dbReference>
<feature type="binding site" evidence="11">
    <location>
        <position position="247"/>
    </location>
    <ligand>
        <name>ATP</name>
        <dbReference type="ChEBI" id="CHEBI:30616"/>
    </ligand>
</feature>
<comment type="cofactor">
    <cofactor evidence="1 9">
        <name>biotin</name>
        <dbReference type="ChEBI" id="CHEBI:57586"/>
    </cofactor>
</comment>
<evidence type="ECO:0000259" key="14">
    <source>
        <dbReference type="PROSITE" id="PS50968"/>
    </source>
</evidence>
<dbReference type="GO" id="GO:0006094">
    <property type="term" value="P:gluconeogenesis"/>
    <property type="evidence" value="ECO:0007669"/>
    <property type="project" value="InterPro"/>
</dbReference>
<dbReference type="Pfam" id="PF02785">
    <property type="entry name" value="Biotin_carb_C"/>
    <property type="match status" value="1"/>
</dbReference>
<dbReference type="PROSITE" id="PS50979">
    <property type="entry name" value="BC"/>
    <property type="match status" value="1"/>
</dbReference>
<evidence type="ECO:0000256" key="9">
    <source>
        <dbReference type="PIRNR" id="PIRNR001594"/>
    </source>
</evidence>
<dbReference type="InterPro" id="IPR003379">
    <property type="entry name" value="Carboxylase_cons_dom"/>
</dbReference>
<evidence type="ECO:0000259" key="17">
    <source>
        <dbReference type="PROSITE" id="PS50991"/>
    </source>
</evidence>
<dbReference type="InterPro" id="IPR005481">
    <property type="entry name" value="BC-like_N"/>
</dbReference>
<dbReference type="InterPro" id="IPR016185">
    <property type="entry name" value="PreATP-grasp_dom_sf"/>
</dbReference>
<dbReference type="InterPro" id="IPR000089">
    <property type="entry name" value="Biotin_lipoyl"/>
</dbReference>
<feature type="binding site" evidence="11">
    <location>
        <position position="882"/>
    </location>
    <ligand>
        <name>substrate</name>
    </ligand>
</feature>
<dbReference type="FunFam" id="3.30.1490.20:FF:000018">
    <property type="entry name" value="Biotin carboxylase"/>
    <property type="match status" value="1"/>
</dbReference>
<feature type="binding site" evidence="11">
    <location>
        <position position="212"/>
    </location>
    <ligand>
        <name>ATP</name>
        <dbReference type="ChEBI" id="CHEBI:30616"/>
    </ligand>
</feature>
<feature type="binding site" evidence="12">
    <location>
        <position position="747"/>
    </location>
    <ligand>
        <name>Mn(2+)</name>
        <dbReference type="ChEBI" id="CHEBI:29035"/>
    </ligand>
</feature>
<feature type="binding site" evidence="11">
    <location>
        <position position="621"/>
    </location>
    <ligand>
        <name>substrate</name>
    </ligand>
</feature>
<reference evidence="18 19" key="1">
    <citation type="submission" date="2014-12" db="EMBL/GenBank/DDBJ databases">
        <title>Draft genome sequences of 29 type strains of Enterococci.</title>
        <authorList>
            <person name="Zhong Z."/>
            <person name="Sun Z."/>
            <person name="Liu W."/>
            <person name="Zhang W."/>
            <person name="Zhang H."/>
        </authorList>
    </citation>
    <scope>NUCLEOTIDE SEQUENCE [LARGE SCALE GENOMIC DNA]</scope>
    <source>
        <strain evidence="18 19">DSM 22801</strain>
    </source>
</reference>
<dbReference type="SUPFAM" id="SSF51246">
    <property type="entry name" value="Rudiment single hybrid motif"/>
    <property type="match status" value="1"/>
</dbReference>
<dbReference type="Gene3D" id="3.30.470.20">
    <property type="entry name" value="ATP-grasp fold, B domain"/>
    <property type="match status" value="1"/>
</dbReference>
<evidence type="ECO:0000256" key="13">
    <source>
        <dbReference type="PIRSR" id="PIRSR001594-4"/>
    </source>
</evidence>
<dbReference type="FunFam" id="2.40.50.100:FF:000003">
    <property type="entry name" value="Acetyl-CoA carboxylase biotin carboxyl carrier protein"/>
    <property type="match status" value="1"/>
</dbReference>
<dbReference type="InterPro" id="IPR005930">
    <property type="entry name" value="Pyruv_COase"/>
</dbReference>
<evidence type="ECO:0000256" key="1">
    <source>
        <dbReference type="ARBA" id="ARBA00001953"/>
    </source>
</evidence>
<feature type="modified residue" description="N6-biotinyllysine" evidence="13">
    <location>
        <position position="1118"/>
    </location>
</feature>
<evidence type="ECO:0000256" key="11">
    <source>
        <dbReference type="PIRSR" id="PIRSR001594-2"/>
    </source>
</evidence>
<dbReference type="PROSITE" id="PS50991">
    <property type="entry name" value="PYR_CT"/>
    <property type="match status" value="1"/>
</dbReference>
<evidence type="ECO:0000259" key="15">
    <source>
        <dbReference type="PROSITE" id="PS50975"/>
    </source>
</evidence>
<dbReference type="FunFam" id="3.30.470.20:FF:000012">
    <property type="entry name" value="Pyruvate carboxylase"/>
    <property type="match status" value="1"/>
</dbReference>
<keyword evidence="7" id="KW-0464">Manganese</keyword>
<evidence type="ECO:0000259" key="16">
    <source>
        <dbReference type="PROSITE" id="PS50979"/>
    </source>
</evidence>
<dbReference type="Gene3D" id="3.10.600.10">
    <property type="entry name" value="pyruvate carboxylase f1077a mutant domain"/>
    <property type="match status" value="1"/>
</dbReference>
<keyword evidence="4 12" id="KW-0479">Metal-binding</keyword>
<dbReference type="CDD" id="cd06850">
    <property type="entry name" value="biotinyl_domain"/>
    <property type="match status" value="1"/>
</dbReference>
<feature type="domain" description="Pyruvate carboxyltransferase" evidence="17">
    <location>
        <begin position="540"/>
        <end position="808"/>
    </location>
</feature>
<feature type="domain" description="Biotin carboxylation" evidence="16">
    <location>
        <begin position="12"/>
        <end position="463"/>
    </location>
</feature>
<evidence type="ECO:0000256" key="5">
    <source>
        <dbReference type="ARBA" id="ARBA00022741"/>
    </source>
</evidence>
<dbReference type="Gene3D" id="2.40.50.100">
    <property type="match status" value="1"/>
</dbReference>
<dbReference type="GO" id="GO:0005737">
    <property type="term" value="C:cytoplasm"/>
    <property type="evidence" value="ECO:0007669"/>
    <property type="project" value="TreeGrafter"/>
</dbReference>
<dbReference type="InterPro" id="IPR011761">
    <property type="entry name" value="ATP-grasp"/>
</dbReference>
<dbReference type="EC" id="6.4.1.1" evidence="2 9"/>
<dbReference type="PANTHER" id="PTHR43778">
    <property type="entry name" value="PYRUVATE CARBOXYLASE"/>
    <property type="match status" value="1"/>
</dbReference>
<dbReference type="Pfam" id="PF00364">
    <property type="entry name" value="Biotin_lipoyl"/>
    <property type="match status" value="1"/>
</dbReference>
<evidence type="ECO:0000256" key="10">
    <source>
        <dbReference type="PIRSR" id="PIRSR001594-1"/>
    </source>
</evidence>
<dbReference type="Pfam" id="PF00682">
    <property type="entry name" value="HMGL-like"/>
    <property type="match status" value="1"/>
</dbReference>
<dbReference type="GO" id="GO:0004736">
    <property type="term" value="F:pyruvate carboxylase activity"/>
    <property type="evidence" value="ECO:0007669"/>
    <property type="project" value="UniProtKB-EC"/>
</dbReference>
<accession>A0AA91GA01</accession>
<dbReference type="GO" id="GO:0005524">
    <property type="term" value="F:ATP binding"/>
    <property type="evidence" value="ECO:0007669"/>
    <property type="project" value="UniProtKB-UniRule"/>
</dbReference>
<keyword evidence="18" id="KW-0670">Pyruvate</keyword>
<dbReference type="PROSITE" id="PS00867">
    <property type="entry name" value="CPSASE_2"/>
    <property type="match status" value="1"/>
</dbReference>
<dbReference type="NCBIfam" id="NF009554">
    <property type="entry name" value="PRK12999.1"/>
    <property type="match status" value="1"/>
</dbReference>
<dbReference type="CDD" id="cd07937">
    <property type="entry name" value="DRE_TIM_PC_TC_5S"/>
    <property type="match status" value="1"/>
</dbReference>
<dbReference type="InterPro" id="IPR013785">
    <property type="entry name" value="Aldolase_TIM"/>
</dbReference>
<dbReference type="InterPro" id="IPR011054">
    <property type="entry name" value="Rudment_hybrid_motif"/>
</dbReference>
<dbReference type="SUPFAM" id="SSF56059">
    <property type="entry name" value="Glutathione synthetase ATP-binding domain-like"/>
    <property type="match status" value="1"/>
</dbReference>
<dbReference type="PROSITE" id="PS50975">
    <property type="entry name" value="ATP_GRASP"/>
    <property type="match status" value="1"/>
</dbReference>
<evidence type="ECO:0000313" key="18">
    <source>
        <dbReference type="EMBL" id="OJG91599.1"/>
    </source>
</evidence>
<dbReference type="SUPFAM" id="SSF52440">
    <property type="entry name" value="PreATP-grasp domain"/>
    <property type="match status" value="1"/>
</dbReference>
<dbReference type="SMART" id="SM00878">
    <property type="entry name" value="Biotin_carb_C"/>
    <property type="match status" value="1"/>
</dbReference>
<dbReference type="Pfam" id="PF02436">
    <property type="entry name" value="PYC_OADA"/>
    <property type="match status" value="1"/>
</dbReference>
<dbReference type="EMBL" id="JXLC01000012">
    <property type="protein sequence ID" value="OJG91599.1"/>
    <property type="molecule type" value="Genomic_DNA"/>
</dbReference>
<feature type="active site" evidence="10">
    <location>
        <position position="303"/>
    </location>
</feature>
<feature type="domain" description="ATP-grasp" evidence="15">
    <location>
        <begin position="132"/>
        <end position="328"/>
    </location>
</feature>
<evidence type="ECO:0000256" key="3">
    <source>
        <dbReference type="ARBA" id="ARBA00022598"/>
    </source>
</evidence>
<evidence type="ECO:0000256" key="4">
    <source>
        <dbReference type="ARBA" id="ARBA00022723"/>
    </source>
</evidence>
<dbReference type="Pfam" id="PF00289">
    <property type="entry name" value="Biotin_carb_N"/>
    <property type="match status" value="1"/>
</dbReference>
<feature type="domain" description="Lipoyl-binding" evidence="14">
    <location>
        <begin position="1083"/>
        <end position="1152"/>
    </location>
</feature>
<dbReference type="InterPro" id="IPR005479">
    <property type="entry name" value="CPAse_ATP-bd"/>
</dbReference>
<dbReference type="Pfam" id="PF02786">
    <property type="entry name" value="CPSase_L_D2"/>
    <property type="match status" value="1"/>
</dbReference>
<gene>
    <name evidence="18" type="ORF">RV15_GL000483</name>
</gene>
<feature type="modified residue" description="N6-carboxylysine" evidence="13">
    <location>
        <position position="718"/>
    </location>
</feature>
<proteinExistence type="predicted"/>
<dbReference type="InterPro" id="IPR011053">
    <property type="entry name" value="Single_hybrid_motif"/>
</dbReference>
<dbReference type="FunFam" id="3.40.50.20:FF:000010">
    <property type="entry name" value="Propionyl-CoA carboxylase subunit alpha"/>
    <property type="match status" value="1"/>
</dbReference>
<dbReference type="InterPro" id="IPR011764">
    <property type="entry name" value="Biotin_carboxylation_dom"/>
</dbReference>
<feature type="binding site" description="via carbamate group" evidence="12">
    <location>
        <position position="718"/>
    </location>
    <ligand>
        <name>Mn(2+)</name>
        <dbReference type="ChEBI" id="CHEBI:29035"/>
    </ligand>
</feature>
<name>A0AA91GA01_9ENTE</name>
<protein>
    <recommendedName>
        <fullName evidence="2 9">Pyruvate carboxylase</fullName>
        <ecNumber evidence="2 9">6.4.1.1</ecNumber>
    </recommendedName>
</protein>
<dbReference type="FunFam" id="3.20.20.70:FF:000033">
    <property type="entry name" value="Pyruvate carboxylase"/>
    <property type="match status" value="1"/>
</dbReference>
<evidence type="ECO:0000313" key="19">
    <source>
        <dbReference type="Proteomes" id="UP000183039"/>
    </source>
</evidence>
<dbReference type="InterPro" id="IPR055268">
    <property type="entry name" value="PCB-like"/>
</dbReference>
<sequence>MFWPHQTGRSEKMKKVLVANRGEIAIRIFRACTEMHIGTVAIYAAEDEYSVHRFKADEAYLVGKGKKPIEAYLDMEDIIRIAKKSGADAIHPGYGFLSENLEFARRCQEEGLIFVGPTLHHLDIFGDKIKAKDAAVAAGIASIPGTDGPVDTVEGVLEFARTHGFPIMIKAALGGGGRGMRVAHDEKEAREGYERAKSEAKAAFGSDEVYVEKYISNPKHIEVQILGDQHGNVIHLFERDCSVQRRHQKVVEVAPCVSMNEAKRKEICDAAVQLMKHVGYVNAGTVEFLVEGDQFYFIEVNPRVQVEHTITEMITDIDIVVSQLQIAQGLDLHTDMKIPHQEHITLNGAAIQCRITTEDPLNHFMPDTGKIDTYRSPGGFGVRLDVGNAYSGAIVTPYFDSLLVKVCTHGFTFEKAIQKMERCLREFRIRGVKTNIPFLHKVIAHPEFKSGEAKTTFIDNTPQLFEFPKLRDRGNKTMKYIGEVTVNGFPGIEKSTKKYFDAPRIPTDLELRNDYVTAKNVLDEAGAQGVVNWIKKQENVLLTDTTFRDAHQSLLATRVRTQDFKEIARLTGEGLPELFSSEMWGGATFDVAYRFLNEDPWQRLRKIRKLMPNTLLQMLFRGSNAVGYQNYSDNVIEEFIKESARQGIDVFRIFDSLNWLPQMEKSIQTVRDTGKIAEAAICYTGDINDPSRAKYNVEYYKNMAKELEKMGAHIIAIKDMAGLLKPQAAYRLISELKDTTDLPIHLHTHDTSGNGIITYSAATKAGVDIVDVATSAMSGATSQPSMSSLYYALVNGDRTPDVNIDNTQKINHYWEDVRMYYKPFENGLNAPQTEVYMHEMPGGQYSNLQQQAKAVGLGHQWDDIKKMYHTVNLMFGDIVKVTPSSKVVGDMALFMVQNSLTEADIYDKGTELSFPESVVTFFQGDLGQPVGGFPKDLQRIILKGRPAFTERPGSLAAPVDFDKIKAELAEKIGYEPKVEEILSYLMYPQVFLDYRTSYQNFGDVTLLDTPTFFQGIRQGESVEVQIEKGKTLIIRLDEVGDPDIEGNRVLFFNLNGQRREIVIKDTSIKSSVQAKRKAEPTNKEQIGATMSGSVLQVLVNKGDKVKKGQALLVTEAMKMETTIEARFDGIVEHLYVFEDEPISSGDLLIEVKEN</sequence>
<keyword evidence="5 9" id="KW-0547">Nucleotide-binding</keyword>
<dbReference type="Proteomes" id="UP000183039">
    <property type="component" value="Unassembled WGS sequence"/>
</dbReference>
<comment type="function">
    <text evidence="9">Catalyzes a 2-step reaction, involving the ATP-dependent carboxylation of the covalently attached biotin in the first step and the transfer of the carboxyl group to pyruvate in the second.</text>
</comment>
<keyword evidence="3 9" id="KW-0436">Ligase</keyword>